<dbReference type="Proteomes" id="UP001302443">
    <property type="component" value="Chromosome"/>
</dbReference>
<proteinExistence type="predicted"/>
<protein>
    <recommendedName>
        <fullName evidence="4">DUF3995 domain-containing protein</fullName>
    </recommendedName>
</protein>
<keyword evidence="1" id="KW-1133">Transmembrane helix</keyword>
<organism evidence="2 3">
    <name type="scientific">Providencia zhijiangensis</name>
    <dbReference type="NCBI Taxonomy" id="3053982"/>
    <lineage>
        <taxon>Bacteria</taxon>
        <taxon>Pseudomonadati</taxon>
        <taxon>Pseudomonadota</taxon>
        <taxon>Gammaproteobacteria</taxon>
        <taxon>Enterobacterales</taxon>
        <taxon>Morganellaceae</taxon>
        <taxon>Providencia</taxon>
    </lineage>
</organism>
<reference evidence="2 3" key="1">
    <citation type="submission" date="2023-09" db="EMBL/GenBank/DDBJ databases">
        <title>Genomic Revisitation and Reclassification of the Genus Providencia.</title>
        <authorList>
            <person name="Dong X."/>
        </authorList>
    </citation>
    <scope>NUCLEOTIDE SEQUENCE [LARGE SCALE GENOMIC DNA]</scope>
    <source>
        <strain evidence="2 3">D4759</strain>
    </source>
</reference>
<sequence length="136" mass="14856">MGITALYLAAVLTWIVALLHFACLVWGAAGFKWLGAGERIVKQAQEGHWYPPFTAIFVGTVLTIWGLYAFSAAQGSFSLPFTQPILIAIAAVFLIRAAIFPLIKSRFKGNSDLFWYVSSGCCLILGTLFLVGALFY</sequence>
<keyword evidence="3" id="KW-1185">Reference proteome</keyword>
<accession>A0ABZ0N5U2</accession>
<keyword evidence="1" id="KW-0812">Transmembrane</keyword>
<keyword evidence="1" id="KW-0472">Membrane</keyword>
<evidence type="ECO:0000256" key="1">
    <source>
        <dbReference type="SAM" id="Phobius"/>
    </source>
</evidence>
<feature type="transmembrane region" description="Helical" evidence="1">
    <location>
        <begin position="81"/>
        <end position="101"/>
    </location>
</feature>
<dbReference type="EMBL" id="CP135990">
    <property type="protein sequence ID" value="WPA93772.1"/>
    <property type="molecule type" value="Genomic_DNA"/>
</dbReference>
<feature type="transmembrane region" description="Helical" evidence="1">
    <location>
        <begin position="49"/>
        <end position="69"/>
    </location>
</feature>
<gene>
    <name evidence="2" type="ORF">QS795_008430</name>
</gene>
<feature type="transmembrane region" description="Helical" evidence="1">
    <location>
        <begin position="113"/>
        <end position="135"/>
    </location>
</feature>
<evidence type="ECO:0000313" key="2">
    <source>
        <dbReference type="EMBL" id="WPA93772.1"/>
    </source>
</evidence>
<dbReference type="RefSeq" id="WP_286270764.1">
    <property type="nucleotide sequence ID" value="NZ_CP135990.1"/>
</dbReference>
<evidence type="ECO:0000313" key="3">
    <source>
        <dbReference type="Proteomes" id="UP001302443"/>
    </source>
</evidence>
<feature type="transmembrane region" description="Helical" evidence="1">
    <location>
        <begin position="6"/>
        <end position="29"/>
    </location>
</feature>
<evidence type="ECO:0008006" key="4">
    <source>
        <dbReference type="Google" id="ProtNLM"/>
    </source>
</evidence>
<name>A0ABZ0N5U2_9GAMM</name>